<dbReference type="SUPFAM" id="SSF57429">
    <property type="entry name" value="Crambin-like"/>
    <property type="match status" value="1"/>
</dbReference>
<keyword evidence="7" id="KW-0732">Signal</keyword>
<evidence type="ECO:0000256" key="4">
    <source>
        <dbReference type="ARBA" id="ARBA00022656"/>
    </source>
</evidence>
<evidence type="ECO:0000256" key="1">
    <source>
        <dbReference type="ARBA" id="ARBA00004613"/>
    </source>
</evidence>
<sequence length="127" mass="13646">MEGKRVVFSVLIMSLVMVQIQVQSWTCCPTDAARDMYFECAYSGKDPTDCALLSDCKLDIWGDCPPGYDHGVLENSGDAISEYCKLGCASSMCMCGAMTTLKNSDANKIVNGAVEKCVKACSILCTA</sequence>
<dbReference type="Pfam" id="PF00321">
    <property type="entry name" value="Thionin"/>
    <property type="match status" value="1"/>
</dbReference>
<proteinExistence type="inferred from homology"/>
<dbReference type="Gramene" id="KFK38157">
    <property type="protein sequence ID" value="KFK38157"/>
    <property type="gene ID" value="AALP_AA3G076400"/>
</dbReference>
<dbReference type="Gene3D" id="3.30.1350.10">
    <property type="entry name" value="Thionin-like"/>
    <property type="match status" value="1"/>
</dbReference>
<evidence type="ECO:0000313" key="9">
    <source>
        <dbReference type="Proteomes" id="UP000029120"/>
    </source>
</evidence>
<comment type="similarity">
    <text evidence="2">Belongs to the plant thionin (TC 1.C.44) family.</text>
</comment>
<dbReference type="InterPro" id="IPR001010">
    <property type="entry name" value="Thionin"/>
</dbReference>
<comment type="subcellular location">
    <subcellularLocation>
        <location evidence="1">Secreted</location>
    </subcellularLocation>
</comment>
<accession>A0A087H7Q5</accession>
<dbReference type="PROSITE" id="PS00271">
    <property type="entry name" value="THIONIN"/>
    <property type="match status" value="1"/>
</dbReference>
<evidence type="ECO:0000256" key="6">
    <source>
        <dbReference type="ARBA" id="ARBA00023157"/>
    </source>
</evidence>
<feature type="chain" id="PRO_5001822986" description="Acidic protein" evidence="7">
    <location>
        <begin position="25"/>
        <end position="127"/>
    </location>
</feature>
<dbReference type="PANTHER" id="PTHR33920:SF2">
    <property type="entry name" value="THIONIN-2.1-RELATED"/>
    <property type="match status" value="1"/>
</dbReference>
<evidence type="ECO:0000256" key="7">
    <source>
        <dbReference type="SAM" id="SignalP"/>
    </source>
</evidence>
<evidence type="ECO:0008006" key="10">
    <source>
        <dbReference type="Google" id="ProtNLM"/>
    </source>
</evidence>
<dbReference type="EMBL" id="CM002871">
    <property type="protein sequence ID" value="KFK38157.1"/>
    <property type="molecule type" value="Genomic_DNA"/>
</dbReference>
<evidence type="ECO:0000313" key="8">
    <source>
        <dbReference type="EMBL" id="KFK38157.1"/>
    </source>
</evidence>
<dbReference type="Proteomes" id="UP000029120">
    <property type="component" value="Chromosome 3"/>
</dbReference>
<keyword evidence="9" id="KW-1185">Reference proteome</keyword>
<organism evidence="8 9">
    <name type="scientific">Arabis alpina</name>
    <name type="common">Alpine rock-cress</name>
    <dbReference type="NCBI Taxonomy" id="50452"/>
    <lineage>
        <taxon>Eukaryota</taxon>
        <taxon>Viridiplantae</taxon>
        <taxon>Streptophyta</taxon>
        <taxon>Embryophyta</taxon>
        <taxon>Tracheophyta</taxon>
        <taxon>Spermatophyta</taxon>
        <taxon>Magnoliopsida</taxon>
        <taxon>eudicotyledons</taxon>
        <taxon>Gunneridae</taxon>
        <taxon>Pentapetalae</taxon>
        <taxon>rosids</taxon>
        <taxon>malvids</taxon>
        <taxon>Brassicales</taxon>
        <taxon>Brassicaceae</taxon>
        <taxon>Arabideae</taxon>
        <taxon>Arabis</taxon>
    </lineage>
</organism>
<keyword evidence="4" id="KW-0800">Toxin</keyword>
<evidence type="ECO:0000256" key="3">
    <source>
        <dbReference type="ARBA" id="ARBA00022525"/>
    </source>
</evidence>
<dbReference type="OrthoDB" id="653285at2759"/>
<name>A0A087H7Q5_ARAAL</name>
<feature type="signal peptide" evidence="7">
    <location>
        <begin position="1"/>
        <end position="24"/>
    </location>
</feature>
<keyword evidence="5" id="KW-0611">Plant defense</keyword>
<dbReference type="PRINTS" id="PR00287">
    <property type="entry name" value="THIONIN"/>
</dbReference>
<gene>
    <name evidence="8" type="ordered locus">AALP_Aa3g076400</name>
</gene>
<evidence type="ECO:0000256" key="2">
    <source>
        <dbReference type="ARBA" id="ARBA00009872"/>
    </source>
</evidence>
<keyword evidence="6" id="KW-1015">Disulfide bond</keyword>
<dbReference type="GO" id="GO:0006952">
    <property type="term" value="P:defense response"/>
    <property type="evidence" value="ECO:0007669"/>
    <property type="project" value="UniProtKB-KW"/>
</dbReference>
<dbReference type="AlphaFoldDB" id="A0A087H7Q5"/>
<evidence type="ECO:0000256" key="5">
    <source>
        <dbReference type="ARBA" id="ARBA00022821"/>
    </source>
</evidence>
<dbReference type="InterPro" id="IPR036391">
    <property type="entry name" value="Thionin-like_sf"/>
</dbReference>
<reference evidence="9" key="1">
    <citation type="journal article" date="2015" name="Nat. Plants">
        <title>Genome expansion of Arabis alpina linked with retrotransposition and reduced symmetric DNA methylation.</title>
        <authorList>
            <person name="Willing E.M."/>
            <person name="Rawat V."/>
            <person name="Mandakova T."/>
            <person name="Maumus F."/>
            <person name="James G.V."/>
            <person name="Nordstroem K.J."/>
            <person name="Becker C."/>
            <person name="Warthmann N."/>
            <person name="Chica C."/>
            <person name="Szarzynska B."/>
            <person name="Zytnicki M."/>
            <person name="Albani M.C."/>
            <person name="Kiefer C."/>
            <person name="Bergonzi S."/>
            <person name="Castaings L."/>
            <person name="Mateos J.L."/>
            <person name="Berns M.C."/>
            <person name="Bujdoso N."/>
            <person name="Piofczyk T."/>
            <person name="de Lorenzo L."/>
            <person name="Barrero-Sicilia C."/>
            <person name="Mateos I."/>
            <person name="Piednoel M."/>
            <person name="Hagmann J."/>
            <person name="Chen-Min-Tao R."/>
            <person name="Iglesias-Fernandez R."/>
            <person name="Schuster S.C."/>
            <person name="Alonso-Blanco C."/>
            <person name="Roudier F."/>
            <person name="Carbonero P."/>
            <person name="Paz-Ares J."/>
            <person name="Davis S.J."/>
            <person name="Pecinka A."/>
            <person name="Quesneville H."/>
            <person name="Colot V."/>
            <person name="Lysak M.A."/>
            <person name="Weigel D."/>
            <person name="Coupland G."/>
            <person name="Schneeberger K."/>
        </authorList>
    </citation>
    <scope>NUCLEOTIDE SEQUENCE [LARGE SCALE GENOMIC DNA]</scope>
    <source>
        <strain evidence="9">cv. Pajares</strain>
    </source>
</reference>
<protein>
    <recommendedName>
        <fullName evidence="10">Acidic protein</fullName>
    </recommendedName>
</protein>
<keyword evidence="3" id="KW-0964">Secreted</keyword>
<dbReference type="PANTHER" id="PTHR33920">
    <property type="entry name" value="THIONIN-2.1-RELATED"/>
    <property type="match status" value="1"/>
</dbReference>
<dbReference type="GO" id="GO:0005576">
    <property type="term" value="C:extracellular region"/>
    <property type="evidence" value="ECO:0007669"/>
    <property type="project" value="UniProtKB-SubCell"/>
</dbReference>
<dbReference type="GO" id="GO:0090729">
    <property type="term" value="F:toxin activity"/>
    <property type="evidence" value="ECO:0007669"/>
    <property type="project" value="UniProtKB-KW"/>
</dbReference>